<keyword evidence="3" id="KW-0695">RNA-directed DNA polymerase</keyword>
<keyword evidence="3" id="KW-0808">Transferase</keyword>
<dbReference type="RefSeq" id="WP_369616941.1">
    <property type="nucleotide sequence ID" value="NZ_AP031573.1"/>
</dbReference>
<feature type="domain" description="Reverse transcriptase" evidence="2">
    <location>
        <begin position="1"/>
        <end position="295"/>
    </location>
</feature>
<comment type="similarity">
    <text evidence="1">Belongs to the bacterial reverse transcriptase family.</text>
</comment>
<gene>
    <name evidence="3" type="ORF">CFS9_03280</name>
</gene>
<protein>
    <submittedName>
        <fullName evidence="3">RNA-directed DNA polymerase</fullName>
    </submittedName>
</protein>
<evidence type="ECO:0000259" key="2">
    <source>
        <dbReference type="PROSITE" id="PS50878"/>
    </source>
</evidence>
<dbReference type="GO" id="GO:0003964">
    <property type="term" value="F:RNA-directed DNA polymerase activity"/>
    <property type="evidence" value="ECO:0007669"/>
    <property type="project" value="UniProtKB-KW"/>
</dbReference>
<dbReference type="CDD" id="cd01646">
    <property type="entry name" value="RT_Bac_retron_I"/>
    <property type="match status" value="1"/>
</dbReference>
<dbReference type="PROSITE" id="PS50878">
    <property type="entry name" value="RT_POL"/>
    <property type="match status" value="1"/>
</dbReference>
<evidence type="ECO:0000256" key="1">
    <source>
        <dbReference type="ARBA" id="ARBA00034120"/>
    </source>
</evidence>
<dbReference type="EMBL" id="AP031573">
    <property type="protein sequence ID" value="BFM41687.1"/>
    <property type="molecule type" value="Genomic_DNA"/>
</dbReference>
<sequence>MQTLPAWQKITQLKGRWYLWENDLFKQGMKRVSNLYEKIISLENLRKADEVAQKGKQKQYGVVLHNQNKEADILKLHKMLKSKTYKTSEYQVFKVFEPKERDVYKLPYFPDRIMHHAIMIHLEKLFVSVFTTDTYSCIKGKGIHAASDKLKLTLKDVPGTKYCLKLDIKKFYPNIDHDVLKMLLRRKIKDQDLIWLLDEIIDSADGLPIGNYLSQYFANYFLTGFDHWIKENKKVKYYFRYADDIVILSGNKKYLHSLLGEIKVYLSEKLKLDVKENYQVFPVSERGIDFLGYRFYHEYVLLRKSIKKRFAKAVSKNKDRSVLAAYWGWAKHCNSKHLIKKLIPDEKF</sequence>
<dbReference type="InterPro" id="IPR051083">
    <property type="entry name" value="GrpII_Intron_Splice-Mob/Def"/>
</dbReference>
<dbReference type="PANTHER" id="PTHR34047:SF8">
    <property type="entry name" value="PROTEIN YKFC"/>
    <property type="match status" value="1"/>
</dbReference>
<keyword evidence="3" id="KW-0548">Nucleotidyltransferase</keyword>
<dbReference type="Pfam" id="PF00078">
    <property type="entry name" value="RVT_1"/>
    <property type="match status" value="1"/>
</dbReference>
<dbReference type="SUPFAM" id="SSF56672">
    <property type="entry name" value="DNA/RNA polymerases"/>
    <property type="match status" value="1"/>
</dbReference>
<dbReference type="AlphaFoldDB" id="A0AAT9GWV8"/>
<dbReference type="PANTHER" id="PTHR34047">
    <property type="entry name" value="NUCLEAR INTRON MATURASE 1, MITOCHONDRIAL-RELATED"/>
    <property type="match status" value="1"/>
</dbReference>
<proteinExistence type="inferred from homology"/>
<evidence type="ECO:0000313" key="3">
    <source>
        <dbReference type="EMBL" id="BFM41687.1"/>
    </source>
</evidence>
<dbReference type="InterPro" id="IPR043502">
    <property type="entry name" value="DNA/RNA_pol_sf"/>
</dbReference>
<organism evidence="3">
    <name type="scientific">Flavobacterium sp. CFS9</name>
    <dbReference type="NCBI Taxonomy" id="3143118"/>
    <lineage>
        <taxon>Bacteria</taxon>
        <taxon>Pseudomonadati</taxon>
        <taxon>Bacteroidota</taxon>
        <taxon>Flavobacteriia</taxon>
        <taxon>Flavobacteriales</taxon>
        <taxon>Flavobacteriaceae</taxon>
        <taxon>Flavobacterium</taxon>
    </lineage>
</organism>
<name>A0AAT9GWV8_9FLAO</name>
<reference evidence="3" key="1">
    <citation type="submission" date="2024-05" db="EMBL/GenBank/DDBJ databases">
        <title>Whole-Genome Sequence of CFS9, a Potential Fish Probiotic Isolated from the Body Surface of Silurus asotus.</title>
        <authorList>
            <person name="Kojima M."/>
            <person name="Tobioka K."/>
            <person name="Yokota K."/>
            <person name="Nakatani H."/>
            <person name="Hori K."/>
            <person name="Tamaru Y."/>
            <person name="Okazaki F."/>
        </authorList>
    </citation>
    <scope>NUCLEOTIDE SEQUENCE</scope>
    <source>
        <strain evidence="3">CFS9</strain>
    </source>
</reference>
<dbReference type="InterPro" id="IPR000477">
    <property type="entry name" value="RT_dom"/>
</dbReference>
<accession>A0AAT9GWV8</accession>